<feature type="transmembrane region" description="Helical" evidence="2">
    <location>
        <begin position="48"/>
        <end position="70"/>
    </location>
</feature>
<dbReference type="CDD" id="cd06259">
    <property type="entry name" value="YdcF-like"/>
    <property type="match status" value="1"/>
</dbReference>
<evidence type="ECO:0000259" key="3">
    <source>
        <dbReference type="Pfam" id="PF02698"/>
    </source>
</evidence>
<dbReference type="Pfam" id="PF02698">
    <property type="entry name" value="DUF218"/>
    <property type="match status" value="1"/>
</dbReference>
<feature type="transmembrane region" description="Helical" evidence="2">
    <location>
        <begin position="17"/>
        <end position="36"/>
    </location>
</feature>
<dbReference type="AlphaFoldDB" id="E7RZX2"/>
<dbReference type="InterPro" id="IPR051599">
    <property type="entry name" value="Cell_Envelope_Assoc"/>
</dbReference>
<dbReference type="Proteomes" id="UP000011021">
    <property type="component" value="Unassembled WGS sequence"/>
</dbReference>
<keyword evidence="2" id="KW-0812">Transmembrane</keyword>
<keyword evidence="2" id="KW-1133">Transmembrane helix</keyword>
<feature type="region of interest" description="Disordered" evidence="1">
    <location>
        <begin position="137"/>
        <end position="157"/>
    </location>
</feature>
<evidence type="ECO:0000313" key="4">
    <source>
        <dbReference type="EMBL" id="EFV94121.1"/>
    </source>
</evidence>
<organism evidence="4 5">
    <name type="scientific">Lautropia mirabilis ATCC 51599</name>
    <dbReference type="NCBI Taxonomy" id="887898"/>
    <lineage>
        <taxon>Bacteria</taxon>
        <taxon>Pseudomonadati</taxon>
        <taxon>Pseudomonadota</taxon>
        <taxon>Betaproteobacteria</taxon>
        <taxon>Burkholderiales</taxon>
        <taxon>Burkholderiaceae</taxon>
        <taxon>Lautropia</taxon>
    </lineage>
</organism>
<dbReference type="eggNOG" id="COG1434">
    <property type="taxonomic scope" value="Bacteria"/>
</dbReference>
<protein>
    <recommendedName>
        <fullName evidence="3">DUF218 domain-containing protein</fullName>
    </recommendedName>
</protein>
<dbReference type="PANTHER" id="PTHR30336">
    <property type="entry name" value="INNER MEMBRANE PROTEIN, PROBABLE PERMEASE"/>
    <property type="match status" value="1"/>
</dbReference>
<reference evidence="4 5" key="1">
    <citation type="submission" date="2010-12" db="EMBL/GenBank/DDBJ databases">
        <authorList>
            <person name="Muzny D."/>
            <person name="Qin X."/>
            <person name="Deng J."/>
            <person name="Jiang H."/>
            <person name="Liu Y."/>
            <person name="Qu J."/>
            <person name="Song X.-Z."/>
            <person name="Zhang L."/>
            <person name="Thornton R."/>
            <person name="Coyle M."/>
            <person name="Francisco L."/>
            <person name="Jackson L."/>
            <person name="Javaid M."/>
            <person name="Korchina V."/>
            <person name="Kovar C."/>
            <person name="Mata R."/>
            <person name="Mathew T."/>
            <person name="Ngo R."/>
            <person name="Nguyen L."/>
            <person name="Nguyen N."/>
            <person name="Okwuonu G."/>
            <person name="Ongeri F."/>
            <person name="Pham C."/>
            <person name="Simmons D."/>
            <person name="Wilczek-Boney K."/>
            <person name="Hale W."/>
            <person name="Jakkamsetti A."/>
            <person name="Pham P."/>
            <person name="Ruth R."/>
            <person name="San Lucas F."/>
            <person name="Warren J."/>
            <person name="Zhang J."/>
            <person name="Zhao Z."/>
            <person name="Zhou C."/>
            <person name="Zhu D."/>
            <person name="Lee S."/>
            <person name="Bess C."/>
            <person name="Blankenburg K."/>
            <person name="Forbes L."/>
            <person name="Fu Q."/>
            <person name="Gubbala S."/>
            <person name="Hirani K."/>
            <person name="Jayaseelan J.C."/>
            <person name="Lara F."/>
            <person name="Munidasa M."/>
            <person name="Palculict T."/>
            <person name="Patil S."/>
            <person name="Pu L.-L."/>
            <person name="Saada N."/>
            <person name="Tang L."/>
            <person name="Weissenberger G."/>
            <person name="Zhu Y."/>
            <person name="Hemphill L."/>
            <person name="Shang Y."/>
            <person name="Youmans B."/>
            <person name="Ayvaz T."/>
            <person name="Ross M."/>
            <person name="Santibanez J."/>
            <person name="Aqrawi P."/>
            <person name="Gross S."/>
            <person name="Joshi V."/>
            <person name="Fowler G."/>
            <person name="Nazareth L."/>
            <person name="Reid J."/>
            <person name="Worley K."/>
            <person name="Petrosino J."/>
            <person name="Highlander S."/>
            <person name="Gibbs R."/>
        </authorList>
    </citation>
    <scope>NUCLEOTIDE SEQUENCE [LARGE SCALE GENOMIC DNA]</scope>
    <source>
        <strain evidence="4 5">ATCC 51599</strain>
    </source>
</reference>
<evidence type="ECO:0000313" key="5">
    <source>
        <dbReference type="Proteomes" id="UP000011021"/>
    </source>
</evidence>
<evidence type="ECO:0000256" key="2">
    <source>
        <dbReference type="SAM" id="Phobius"/>
    </source>
</evidence>
<name>E7RZX2_9BURK</name>
<dbReference type="HOGENOM" id="CLU_828453_0_0_4"/>
<dbReference type="STRING" id="887898.HMPREF0551_2236"/>
<proteinExistence type="predicted"/>
<keyword evidence="5" id="KW-1185">Reference proteome</keyword>
<dbReference type="EMBL" id="AEQP01000022">
    <property type="protein sequence ID" value="EFV94121.1"/>
    <property type="molecule type" value="Genomic_DNA"/>
</dbReference>
<dbReference type="GO" id="GO:0043164">
    <property type="term" value="P:Gram-negative-bacterium-type cell wall biogenesis"/>
    <property type="evidence" value="ECO:0007669"/>
    <property type="project" value="TreeGrafter"/>
</dbReference>
<dbReference type="InterPro" id="IPR003848">
    <property type="entry name" value="DUF218"/>
</dbReference>
<keyword evidence="2" id="KW-0472">Membrane</keyword>
<dbReference type="GO" id="GO:0000270">
    <property type="term" value="P:peptidoglycan metabolic process"/>
    <property type="evidence" value="ECO:0007669"/>
    <property type="project" value="TreeGrafter"/>
</dbReference>
<dbReference type="GO" id="GO:0005886">
    <property type="term" value="C:plasma membrane"/>
    <property type="evidence" value="ECO:0007669"/>
    <property type="project" value="TreeGrafter"/>
</dbReference>
<comment type="caution">
    <text evidence="4">The sequence shown here is derived from an EMBL/GenBank/DDBJ whole genome shotgun (WGS) entry which is preliminary data.</text>
</comment>
<dbReference type="PANTHER" id="PTHR30336:SF4">
    <property type="entry name" value="ENVELOPE BIOGENESIS FACTOR ELYC"/>
    <property type="match status" value="1"/>
</dbReference>
<gene>
    <name evidence="4" type="ORF">HMPREF0551_2236</name>
</gene>
<feature type="domain" description="DUF218" evidence="3">
    <location>
        <begin position="183"/>
        <end position="325"/>
    </location>
</feature>
<evidence type="ECO:0000256" key="1">
    <source>
        <dbReference type="SAM" id="MobiDB-lite"/>
    </source>
</evidence>
<accession>E7RZX2</accession>
<sequence>MRGRKPSMLFAGDASEWLLPMPVTLVAVMLVFSLWRRILPRQRRLRRSVAAVVVVAFVLTSTPAIINIGVKALEGTPQTVAEQLDALGFPPDSGADALNAQAVLTVREGKAGRKALAEGGQADPSLQAAGAGLMKAGLNGHGAGEPTTGTASAKPPRVRGVIVPSSGAAAPNGPQARLDQGGYMRLRAGIETWRRTGGLLVLMGGLGEQPEYSLAADMRRLAIGLGVPPEAIRTVRSSWTTFQDISGAARLIREEGGQDDSRQAVILVTSALHMQRSLAVAHQAGLDPIPVRSDYRQLASPTWAAWFPNNGAPWNARAMLHELIGVWYYRLRGRA</sequence>